<evidence type="ECO:0000313" key="1">
    <source>
        <dbReference type="EMBL" id="KHD08574.1"/>
    </source>
</evidence>
<sequence>MLKTFQGIESVGRQLRAAFDGHLTQIYQEGDDEIEVRVVLPDNEHYNYPMVPVCHFRRLCKSQRGEALNPYAMPSLAAILTAYVDKAVNNSNR</sequence>
<organism evidence="1 2">
    <name type="scientific">Candidatus Thiomargarita nelsonii</name>
    <dbReference type="NCBI Taxonomy" id="1003181"/>
    <lineage>
        <taxon>Bacteria</taxon>
        <taxon>Pseudomonadati</taxon>
        <taxon>Pseudomonadota</taxon>
        <taxon>Gammaproteobacteria</taxon>
        <taxon>Thiotrichales</taxon>
        <taxon>Thiotrichaceae</taxon>
        <taxon>Thiomargarita</taxon>
    </lineage>
</organism>
<comment type="caution">
    <text evidence="1">The sequence shown here is derived from an EMBL/GenBank/DDBJ whole genome shotgun (WGS) entry which is preliminary data.</text>
</comment>
<proteinExistence type="predicted"/>
<keyword evidence="2" id="KW-1185">Reference proteome</keyword>
<name>A0A0A6PE85_9GAMM</name>
<accession>A0A0A6PE85</accession>
<reference evidence="1 2" key="1">
    <citation type="journal article" date="2016" name="Front. Microbiol.">
        <title>Single-Cell (Meta-)Genomics of a Dimorphic Candidatus Thiomargarita nelsonii Reveals Genomic Plasticity.</title>
        <authorList>
            <person name="Flood B.E."/>
            <person name="Fliss P."/>
            <person name="Jones D.S."/>
            <person name="Dick G.J."/>
            <person name="Jain S."/>
            <person name="Kaster A.K."/>
            <person name="Winkel M."/>
            <person name="Mussmann M."/>
            <person name="Bailey J."/>
        </authorList>
    </citation>
    <scope>NUCLEOTIDE SEQUENCE [LARGE SCALE GENOMIC DNA]</scope>
    <source>
        <strain evidence="1">Hydrate Ridge</strain>
    </source>
</reference>
<protein>
    <submittedName>
        <fullName evidence="1">Uncharacterized protein</fullName>
    </submittedName>
</protein>
<dbReference type="EMBL" id="JSZA02000005">
    <property type="protein sequence ID" value="KHD08574.1"/>
    <property type="molecule type" value="Genomic_DNA"/>
</dbReference>
<evidence type="ECO:0000313" key="2">
    <source>
        <dbReference type="Proteomes" id="UP000030428"/>
    </source>
</evidence>
<dbReference type="AlphaFoldDB" id="A0A0A6PE85"/>
<gene>
    <name evidence="1" type="ORF">PN36_02110</name>
</gene>
<dbReference type="Proteomes" id="UP000030428">
    <property type="component" value="Unassembled WGS sequence"/>
</dbReference>